<dbReference type="RefSeq" id="WP_128497218.1">
    <property type="nucleotide sequence ID" value="NZ_RZNC01000001.1"/>
</dbReference>
<accession>A0A3S4A226</accession>
<evidence type="ECO:0000256" key="1">
    <source>
        <dbReference type="SAM" id="MobiDB-lite"/>
    </source>
</evidence>
<protein>
    <submittedName>
        <fullName evidence="2">Uncharacterized protein</fullName>
    </submittedName>
</protein>
<name>A0A3S4A226_9MICO</name>
<feature type="region of interest" description="Disordered" evidence="1">
    <location>
        <begin position="1"/>
        <end position="81"/>
    </location>
</feature>
<sequence>MSTSEPFMPAHEPRADQDPRDREIDADVDADENEEAGVPDVDADTAAAHEPHGRSSVVRTPSPGDRLSPDTLEDAMSDRND</sequence>
<feature type="compositionally biased region" description="Basic and acidic residues" evidence="1">
    <location>
        <begin position="11"/>
        <end position="25"/>
    </location>
</feature>
<proteinExistence type="predicted"/>
<evidence type="ECO:0000313" key="2">
    <source>
        <dbReference type="EMBL" id="RWZ67990.1"/>
    </source>
</evidence>
<reference evidence="2 3" key="1">
    <citation type="submission" date="2018-12" db="EMBL/GenBank/DDBJ databases">
        <authorList>
            <person name="Li F."/>
        </authorList>
    </citation>
    <scope>NUCLEOTIDE SEQUENCE [LARGE SCALE GENOMIC DNA]</scope>
    <source>
        <strain evidence="2 3">8H24J-4-2</strain>
    </source>
</reference>
<evidence type="ECO:0000313" key="3">
    <source>
        <dbReference type="Proteomes" id="UP000288603"/>
    </source>
</evidence>
<dbReference type="AlphaFoldDB" id="A0A3S4A226"/>
<organism evidence="2 3">
    <name type="scientific">Labedella populi</name>
    <dbReference type="NCBI Taxonomy" id="2498850"/>
    <lineage>
        <taxon>Bacteria</taxon>
        <taxon>Bacillati</taxon>
        <taxon>Actinomycetota</taxon>
        <taxon>Actinomycetes</taxon>
        <taxon>Micrococcales</taxon>
        <taxon>Microbacteriaceae</taxon>
        <taxon>Labedella</taxon>
    </lineage>
</organism>
<dbReference type="Proteomes" id="UP000288603">
    <property type="component" value="Unassembled WGS sequence"/>
</dbReference>
<dbReference type="OrthoDB" id="9941353at2"/>
<keyword evidence="3" id="KW-1185">Reference proteome</keyword>
<dbReference type="EMBL" id="RZNC01000001">
    <property type="protein sequence ID" value="RWZ67990.1"/>
    <property type="molecule type" value="Genomic_DNA"/>
</dbReference>
<gene>
    <name evidence="2" type="ORF">ELQ92_01650</name>
</gene>
<comment type="caution">
    <text evidence="2">The sequence shown here is derived from an EMBL/GenBank/DDBJ whole genome shotgun (WGS) entry which is preliminary data.</text>
</comment>
<feature type="compositionally biased region" description="Acidic residues" evidence="1">
    <location>
        <begin position="26"/>
        <end position="43"/>
    </location>
</feature>